<dbReference type="OrthoDB" id="4138492at2759"/>
<sequence>MERSGGQTLARIRVALLMSLAVLAFARAQNLTNDQLNAVKSNLIQGAKQSWELGTESEALTEFDTASYSVVNGSSVPPPLGSAPSSLGEVLAIAKNVVSNLTISSSSPDTPQPLDLPSGGAAGDSASLGFAVLLANWTGQGATDGLNYAAAATAQLNWTLTVVPRTSDGAISHRIEQVQLWSDSMYMVPPFLAYYGALNNNQSLLQEAHDQISLYRNYMRDTSAGGLWKHILMGNQSQVDEGHWSTGNAWAAGGMIRVLSTIQHSQFSGKMKNQVKDLISWTSEIHNAMYPHLTSDMLFTNYADDNSTFLDAASTAMLASTVYRLALLGGVHTHVPLAEQCRRAISAPLNSTNGGNSAPALQRRQAASATASGPSSHASSAASSGSSRASSGSASPTSSSAPAPTQSLLHFDGEMWLTPVPNPDSWTVAGQHSPESQAFVVEMYAAWRDWVDAGAPGANGARAVRVGVAGVLGSLAVGVWTALGWW</sequence>
<dbReference type="PANTHER" id="PTHR41814">
    <property type="entry name" value="EXPRESSED PROTEIN"/>
    <property type="match status" value="1"/>
</dbReference>
<organism evidence="4 5">
    <name type="scientific">Obba rivulosa</name>
    <dbReference type="NCBI Taxonomy" id="1052685"/>
    <lineage>
        <taxon>Eukaryota</taxon>
        <taxon>Fungi</taxon>
        <taxon>Dikarya</taxon>
        <taxon>Basidiomycota</taxon>
        <taxon>Agaricomycotina</taxon>
        <taxon>Agaricomycetes</taxon>
        <taxon>Polyporales</taxon>
        <taxon>Gelatoporiaceae</taxon>
        <taxon>Obba</taxon>
    </lineage>
</organism>
<keyword evidence="3" id="KW-0732">Signal</keyword>
<proteinExistence type="predicted"/>
<gene>
    <name evidence="4" type="ORF">OBBRIDRAFT_785526</name>
</gene>
<dbReference type="InterPro" id="IPR008928">
    <property type="entry name" value="6-hairpin_glycosidase_sf"/>
</dbReference>
<dbReference type="GO" id="GO:0005975">
    <property type="term" value="P:carbohydrate metabolic process"/>
    <property type="evidence" value="ECO:0007669"/>
    <property type="project" value="InterPro"/>
</dbReference>
<evidence type="ECO:0000313" key="4">
    <source>
        <dbReference type="EMBL" id="OCH84943.1"/>
    </source>
</evidence>
<keyword evidence="4" id="KW-0326">Glycosidase</keyword>
<feature type="region of interest" description="Disordered" evidence="2">
    <location>
        <begin position="349"/>
        <end position="405"/>
    </location>
</feature>
<feature type="compositionally biased region" description="Low complexity" evidence="2">
    <location>
        <begin position="366"/>
        <end position="405"/>
    </location>
</feature>
<dbReference type="GO" id="GO:0016798">
    <property type="term" value="F:hydrolase activity, acting on glycosyl bonds"/>
    <property type="evidence" value="ECO:0007669"/>
    <property type="project" value="UniProtKB-KW"/>
</dbReference>
<evidence type="ECO:0000256" key="2">
    <source>
        <dbReference type="SAM" id="MobiDB-lite"/>
    </source>
</evidence>
<evidence type="ECO:0000256" key="1">
    <source>
        <dbReference type="ARBA" id="ARBA00022801"/>
    </source>
</evidence>
<dbReference type="InterPro" id="IPR010905">
    <property type="entry name" value="Glyco_hydro_88"/>
</dbReference>
<evidence type="ECO:0000313" key="5">
    <source>
        <dbReference type="Proteomes" id="UP000250043"/>
    </source>
</evidence>
<dbReference type="EMBL" id="KV722620">
    <property type="protein sequence ID" value="OCH84943.1"/>
    <property type="molecule type" value="Genomic_DNA"/>
</dbReference>
<feature type="signal peptide" evidence="3">
    <location>
        <begin position="1"/>
        <end position="28"/>
    </location>
</feature>
<dbReference type="Proteomes" id="UP000250043">
    <property type="component" value="Unassembled WGS sequence"/>
</dbReference>
<protein>
    <submittedName>
        <fullName evidence="4">Six-hairpin glycosidase</fullName>
    </submittedName>
</protein>
<evidence type="ECO:0000256" key="3">
    <source>
        <dbReference type="SAM" id="SignalP"/>
    </source>
</evidence>
<dbReference type="SUPFAM" id="SSF48208">
    <property type="entry name" value="Six-hairpin glycosidases"/>
    <property type="match status" value="1"/>
</dbReference>
<dbReference type="PANTHER" id="PTHR41814:SF1">
    <property type="entry name" value="CELLULASE"/>
    <property type="match status" value="1"/>
</dbReference>
<dbReference type="AlphaFoldDB" id="A0A8E2DJP0"/>
<keyword evidence="5" id="KW-1185">Reference proteome</keyword>
<accession>A0A8E2DJP0</accession>
<reference evidence="4 5" key="1">
    <citation type="submission" date="2016-07" db="EMBL/GenBank/DDBJ databases">
        <title>Draft genome of the white-rot fungus Obba rivulosa 3A-2.</title>
        <authorList>
            <consortium name="DOE Joint Genome Institute"/>
            <person name="Miettinen O."/>
            <person name="Riley R."/>
            <person name="Acob R."/>
            <person name="Barry K."/>
            <person name="Cullen D."/>
            <person name="De Vries R."/>
            <person name="Hainaut M."/>
            <person name="Hatakka A."/>
            <person name="Henrissat B."/>
            <person name="Hilden K."/>
            <person name="Kuo R."/>
            <person name="Labutti K."/>
            <person name="Lipzen A."/>
            <person name="Makela M.R."/>
            <person name="Sandor L."/>
            <person name="Spatafora J.W."/>
            <person name="Grigoriev I.V."/>
            <person name="Hibbett D.S."/>
        </authorList>
    </citation>
    <scope>NUCLEOTIDE SEQUENCE [LARGE SCALE GENOMIC DNA]</scope>
    <source>
        <strain evidence="4 5">3A-2</strain>
    </source>
</reference>
<dbReference type="InterPro" id="IPR012341">
    <property type="entry name" value="6hp_glycosidase-like_sf"/>
</dbReference>
<feature type="chain" id="PRO_5034291661" evidence="3">
    <location>
        <begin position="29"/>
        <end position="486"/>
    </location>
</feature>
<keyword evidence="1" id="KW-0378">Hydrolase</keyword>
<name>A0A8E2DJP0_9APHY</name>
<dbReference type="Pfam" id="PF07470">
    <property type="entry name" value="Glyco_hydro_88"/>
    <property type="match status" value="1"/>
</dbReference>
<dbReference type="Gene3D" id="1.50.10.10">
    <property type="match status" value="1"/>
</dbReference>